<comment type="caution">
    <text evidence="1">The sequence shown here is derived from an EMBL/GenBank/DDBJ whole genome shotgun (WGS) entry which is preliminary data.</text>
</comment>
<dbReference type="Proteomes" id="UP000005845">
    <property type="component" value="Unassembled WGS sequence"/>
</dbReference>
<accession>H5U6N7</accession>
<dbReference type="AlphaFoldDB" id="H5U6N7"/>
<protein>
    <submittedName>
        <fullName evidence="1">Uncharacterized protein</fullName>
    </submittedName>
</protein>
<proteinExistence type="predicted"/>
<dbReference type="EMBL" id="BAFC01000127">
    <property type="protein sequence ID" value="GAB41395.1"/>
    <property type="molecule type" value="Genomic_DNA"/>
</dbReference>
<organism evidence="1 2">
    <name type="scientific">Gordonia sputi NBRC 100414</name>
    <dbReference type="NCBI Taxonomy" id="1089453"/>
    <lineage>
        <taxon>Bacteria</taxon>
        <taxon>Bacillati</taxon>
        <taxon>Actinomycetota</taxon>
        <taxon>Actinomycetes</taxon>
        <taxon>Mycobacteriales</taxon>
        <taxon>Gordoniaceae</taxon>
        <taxon>Gordonia</taxon>
    </lineage>
</organism>
<name>H5U6N7_9ACTN</name>
<reference evidence="1 2" key="1">
    <citation type="submission" date="2012-02" db="EMBL/GenBank/DDBJ databases">
        <title>Whole genome shotgun sequence of Gordonia sputi NBRC 100414.</title>
        <authorList>
            <person name="Yoshida I."/>
            <person name="Hosoyama A."/>
            <person name="Tsuchikane K."/>
            <person name="Katsumata H."/>
            <person name="Yamazaki S."/>
            <person name="Fujita N."/>
        </authorList>
    </citation>
    <scope>NUCLEOTIDE SEQUENCE [LARGE SCALE GENOMIC DNA]</scope>
    <source>
        <strain evidence="1 2">NBRC 100414</strain>
    </source>
</reference>
<evidence type="ECO:0000313" key="2">
    <source>
        <dbReference type="Proteomes" id="UP000005845"/>
    </source>
</evidence>
<evidence type="ECO:0000313" key="1">
    <source>
        <dbReference type="EMBL" id="GAB41395.1"/>
    </source>
</evidence>
<keyword evidence="2" id="KW-1185">Reference proteome</keyword>
<gene>
    <name evidence="1" type="ORF">GOSPT_129_00420</name>
</gene>
<sequence length="66" mass="6811">MDTARLSDAGLGRHVAFVGEVQIGVLSQVTHGGGCHESFARPSLLAHNIEVLADLTATPASIETGQ</sequence>